<protein>
    <recommendedName>
        <fullName evidence="6">Ribosomal RNA small subunit methyltransferase G</fullName>
        <ecNumber evidence="6">2.1.1.-</ecNumber>
    </recommendedName>
    <alternativeName>
        <fullName evidence="6">16S rRNA 7-methylguanosine methyltransferase</fullName>
        <shortName evidence="6">16S rRNA m7G methyltransferase</shortName>
    </alternativeName>
</protein>
<keyword evidence="8" id="KW-1185">Reference proteome</keyword>
<dbReference type="EC" id="2.1.1.-" evidence="6"/>
<comment type="subcellular location">
    <subcellularLocation>
        <location evidence="6">Cytoplasm</location>
    </subcellularLocation>
</comment>
<keyword evidence="5 6" id="KW-0949">S-adenosyl-L-methionine</keyword>
<keyword evidence="2 6" id="KW-0698">rRNA processing</keyword>
<accession>A0A7G1HRP5</accession>
<dbReference type="HAMAP" id="MF_00074">
    <property type="entry name" value="16SrRNA_methyltr_G"/>
    <property type="match status" value="1"/>
</dbReference>
<comment type="function">
    <text evidence="6">Specifically methylates the N7 position of a guanine in 16S rRNA.</text>
</comment>
<name>A0A7G1HRP5_9BACT</name>
<feature type="binding site" evidence="6">
    <location>
        <begin position="122"/>
        <end position="123"/>
    </location>
    <ligand>
        <name>S-adenosyl-L-methionine</name>
        <dbReference type="ChEBI" id="CHEBI:59789"/>
    </ligand>
</feature>
<evidence type="ECO:0000256" key="2">
    <source>
        <dbReference type="ARBA" id="ARBA00022552"/>
    </source>
</evidence>
<dbReference type="InterPro" id="IPR003682">
    <property type="entry name" value="rRNA_ssu_MeTfrase_G"/>
</dbReference>
<dbReference type="AlphaFoldDB" id="A0A7G1HRP5"/>
<dbReference type="NCBIfam" id="TIGR00138">
    <property type="entry name" value="rsmG_gidB"/>
    <property type="match status" value="1"/>
</dbReference>
<dbReference type="RefSeq" id="WP_021931257.1">
    <property type="nucleotide sequence ID" value="NZ_AP023322.1"/>
</dbReference>
<dbReference type="EMBL" id="AP023322">
    <property type="protein sequence ID" value="BCI62385.1"/>
    <property type="molecule type" value="Genomic_DNA"/>
</dbReference>
<evidence type="ECO:0000313" key="7">
    <source>
        <dbReference type="EMBL" id="BCI62385.1"/>
    </source>
</evidence>
<sequence length="206" mass="23594">MEILKKYFPNLSPQQIQQFASLYALYSDWNAKINVISRKDIENLYIHHVLHSLGIAKMISFTSESEIMDVGTGGGFPGIPLAIFFPECKFHLLDRIRKKITVATEIAKTIGLENVSFRHCGVEEEAHKFDFIVSRAVMPLGDLLKIVRKNIKQEQKNAFPNGLICLKGGELQAEIAPVKRRTIIYDLKDYFDEEFFVTKKIVYVQI</sequence>
<dbReference type="SUPFAM" id="SSF53335">
    <property type="entry name" value="S-adenosyl-L-methionine-dependent methyltransferases"/>
    <property type="match status" value="1"/>
</dbReference>
<dbReference type="Gene3D" id="3.40.50.150">
    <property type="entry name" value="Vaccinia Virus protein VP39"/>
    <property type="match status" value="1"/>
</dbReference>
<dbReference type="Pfam" id="PF02527">
    <property type="entry name" value="GidB"/>
    <property type="match status" value="1"/>
</dbReference>
<organism evidence="7 8">
    <name type="scientific">Coprobacter secundus subsp. similis</name>
    <dbReference type="NCBI Taxonomy" id="2751153"/>
    <lineage>
        <taxon>Bacteria</taxon>
        <taxon>Pseudomonadati</taxon>
        <taxon>Bacteroidota</taxon>
        <taxon>Bacteroidia</taxon>
        <taxon>Bacteroidales</taxon>
        <taxon>Barnesiellaceae</taxon>
        <taxon>Coprobacter</taxon>
    </lineage>
</organism>
<feature type="binding site" evidence="6">
    <location>
        <position position="71"/>
    </location>
    <ligand>
        <name>S-adenosyl-L-methionine</name>
        <dbReference type="ChEBI" id="CHEBI:59789"/>
    </ligand>
</feature>
<feature type="binding site" evidence="6">
    <location>
        <position position="135"/>
    </location>
    <ligand>
        <name>S-adenosyl-L-methionine</name>
        <dbReference type="ChEBI" id="CHEBI:59789"/>
    </ligand>
</feature>
<comment type="caution">
    <text evidence="6">Lacks conserved residue(s) required for the propagation of feature annotation.</text>
</comment>
<dbReference type="GO" id="GO:0005829">
    <property type="term" value="C:cytosol"/>
    <property type="evidence" value="ECO:0007669"/>
    <property type="project" value="TreeGrafter"/>
</dbReference>
<keyword evidence="1 6" id="KW-0963">Cytoplasm</keyword>
<keyword evidence="4 6" id="KW-0808">Transferase</keyword>
<dbReference type="KEGG" id="copr:Cop2CBH44_07380"/>
<dbReference type="Proteomes" id="UP000594042">
    <property type="component" value="Chromosome"/>
</dbReference>
<comment type="similarity">
    <text evidence="6">Belongs to the methyltransferase superfamily. RNA methyltransferase RsmG family.</text>
</comment>
<evidence type="ECO:0000256" key="3">
    <source>
        <dbReference type="ARBA" id="ARBA00022603"/>
    </source>
</evidence>
<dbReference type="CDD" id="cd02440">
    <property type="entry name" value="AdoMet_MTases"/>
    <property type="match status" value="1"/>
</dbReference>
<dbReference type="InterPro" id="IPR029063">
    <property type="entry name" value="SAM-dependent_MTases_sf"/>
</dbReference>
<evidence type="ECO:0000256" key="5">
    <source>
        <dbReference type="ARBA" id="ARBA00022691"/>
    </source>
</evidence>
<evidence type="ECO:0000256" key="6">
    <source>
        <dbReference type="HAMAP-Rule" id="MF_00074"/>
    </source>
</evidence>
<gene>
    <name evidence="6 7" type="primary">rsmG</name>
    <name evidence="7" type="ORF">Cop2CBH44_07380</name>
</gene>
<keyword evidence="3 6" id="KW-0489">Methyltransferase</keyword>
<dbReference type="PIRSF" id="PIRSF003078">
    <property type="entry name" value="GidB"/>
    <property type="match status" value="1"/>
</dbReference>
<feature type="binding site" evidence="6">
    <location>
        <position position="76"/>
    </location>
    <ligand>
        <name>S-adenosyl-L-methionine</name>
        <dbReference type="ChEBI" id="CHEBI:59789"/>
    </ligand>
</feature>
<evidence type="ECO:0000256" key="4">
    <source>
        <dbReference type="ARBA" id="ARBA00022679"/>
    </source>
</evidence>
<dbReference type="PANTHER" id="PTHR31760">
    <property type="entry name" value="S-ADENOSYL-L-METHIONINE-DEPENDENT METHYLTRANSFERASES SUPERFAMILY PROTEIN"/>
    <property type="match status" value="1"/>
</dbReference>
<dbReference type="PANTHER" id="PTHR31760:SF0">
    <property type="entry name" value="S-ADENOSYL-L-METHIONINE-DEPENDENT METHYLTRANSFERASES SUPERFAMILY PROTEIN"/>
    <property type="match status" value="1"/>
</dbReference>
<evidence type="ECO:0000313" key="8">
    <source>
        <dbReference type="Proteomes" id="UP000594042"/>
    </source>
</evidence>
<dbReference type="GO" id="GO:0070043">
    <property type="term" value="F:rRNA (guanine-N7-)-methyltransferase activity"/>
    <property type="evidence" value="ECO:0007669"/>
    <property type="project" value="UniProtKB-UniRule"/>
</dbReference>
<evidence type="ECO:0000256" key="1">
    <source>
        <dbReference type="ARBA" id="ARBA00022490"/>
    </source>
</evidence>
<reference evidence="8" key="1">
    <citation type="submission" date="2020-07" db="EMBL/GenBank/DDBJ databases">
        <title>Complete genome sequencing of Coprobacter sp. strain 2CBH44.</title>
        <authorList>
            <person name="Sakamoto M."/>
            <person name="Murakami T."/>
            <person name="Mori H."/>
        </authorList>
    </citation>
    <scope>NUCLEOTIDE SEQUENCE [LARGE SCALE GENOMIC DNA]</scope>
    <source>
        <strain evidence="8">2CBH44</strain>
    </source>
</reference>
<proteinExistence type="inferred from homology"/>